<dbReference type="KEGG" id="apb:SAR116_0027"/>
<feature type="site" description="Catalytically relevant" evidence="6">
    <location>
        <position position="104"/>
    </location>
</feature>
<dbReference type="InterPro" id="IPR000644">
    <property type="entry name" value="CBS_dom"/>
</dbReference>
<keyword evidence="2" id="KW-0677">Repeat</keyword>
<feature type="site" description="Catalytically relevant" evidence="6">
    <location>
        <position position="186"/>
    </location>
</feature>
<dbReference type="InterPro" id="IPR050986">
    <property type="entry name" value="GutQ/KpsF_isomerases"/>
</dbReference>
<gene>
    <name evidence="10" type="ordered locus">SAR116_0027</name>
</gene>
<dbReference type="PROSITE" id="PS51464">
    <property type="entry name" value="SIS"/>
    <property type="match status" value="1"/>
</dbReference>
<name>D5BNK3_PUNMI</name>
<keyword evidence="5" id="KW-0862">Zinc</keyword>
<evidence type="ECO:0000259" key="8">
    <source>
        <dbReference type="PROSITE" id="PS51371"/>
    </source>
</evidence>
<dbReference type="InterPro" id="IPR046348">
    <property type="entry name" value="SIS_dom_sf"/>
</dbReference>
<keyword evidence="3 7" id="KW-0129">CBS domain</keyword>
<dbReference type="GO" id="GO:0046872">
    <property type="term" value="F:metal ion binding"/>
    <property type="evidence" value="ECO:0007669"/>
    <property type="project" value="UniProtKB-KW"/>
</dbReference>
<dbReference type="InterPro" id="IPR004800">
    <property type="entry name" value="KdsD/KpsF-type"/>
</dbReference>
<organism evidence="10 11">
    <name type="scientific">Puniceispirillum marinum (strain IMCC1322)</name>
    <dbReference type="NCBI Taxonomy" id="488538"/>
    <lineage>
        <taxon>Bacteria</taxon>
        <taxon>Pseudomonadati</taxon>
        <taxon>Pseudomonadota</taxon>
        <taxon>Alphaproteobacteria</taxon>
        <taxon>Candidatus Puniceispirillales</taxon>
        <taxon>Candidatus Puniceispirillaceae</taxon>
        <taxon>Candidatus Puniceispirillum</taxon>
    </lineage>
</organism>
<dbReference type="GO" id="GO:0019146">
    <property type="term" value="F:arabinose-5-phosphate isomerase activity"/>
    <property type="evidence" value="ECO:0007669"/>
    <property type="project" value="UniProtKB-EC"/>
</dbReference>
<evidence type="ECO:0000256" key="5">
    <source>
        <dbReference type="PIRSR" id="PIRSR004692-2"/>
    </source>
</evidence>
<dbReference type="GO" id="GO:1901135">
    <property type="term" value="P:carbohydrate derivative metabolic process"/>
    <property type="evidence" value="ECO:0007669"/>
    <property type="project" value="InterPro"/>
</dbReference>
<dbReference type="GO" id="GO:0097367">
    <property type="term" value="F:carbohydrate derivative binding"/>
    <property type="evidence" value="ECO:0007669"/>
    <property type="project" value="InterPro"/>
</dbReference>
<dbReference type="PANTHER" id="PTHR42745:SF1">
    <property type="entry name" value="ARABINOSE 5-PHOSPHATE ISOMERASE KDSD"/>
    <property type="match status" value="1"/>
</dbReference>
<evidence type="ECO:0000313" key="10">
    <source>
        <dbReference type="EMBL" id="ADE38270.1"/>
    </source>
</evidence>
<feature type="site" description="Catalytically relevant" evidence="6">
    <location>
        <position position="145"/>
    </location>
</feature>
<dbReference type="Gene3D" id="3.10.580.10">
    <property type="entry name" value="CBS-domain"/>
    <property type="match status" value="1"/>
</dbReference>
<dbReference type="FunFam" id="3.40.50.10490:FF:000011">
    <property type="entry name" value="Arabinose 5-phosphate isomerase"/>
    <property type="match status" value="1"/>
</dbReference>
<proteinExistence type="inferred from homology"/>
<dbReference type="Pfam" id="PF00571">
    <property type="entry name" value="CBS"/>
    <property type="match status" value="2"/>
</dbReference>
<dbReference type="EMBL" id="CP001751">
    <property type="protein sequence ID" value="ADE38270.1"/>
    <property type="molecule type" value="Genomic_DNA"/>
</dbReference>
<dbReference type="GO" id="GO:0005975">
    <property type="term" value="P:carbohydrate metabolic process"/>
    <property type="evidence" value="ECO:0007669"/>
    <property type="project" value="InterPro"/>
</dbReference>
<dbReference type="SUPFAM" id="SSF53697">
    <property type="entry name" value="SIS domain"/>
    <property type="match status" value="1"/>
</dbReference>
<dbReference type="PROSITE" id="PS51371">
    <property type="entry name" value="CBS"/>
    <property type="match status" value="1"/>
</dbReference>
<dbReference type="SUPFAM" id="SSF54631">
    <property type="entry name" value="CBS-domain pair"/>
    <property type="match status" value="1"/>
</dbReference>
<dbReference type="NCBIfam" id="TIGR00393">
    <property type="entry name" value="kpsF"/>
    <property type="match status" value="1"/>
</dbReference>
<dbReference type="InterPro" id="IPR046342">
    <property type="entry name" value="CBS_dom_sf"/>
</dbReference>
<dbReference type="PIRSF" id="PIRSF004692">
    <property type="entry name" value="KdsD_KpsF"/>
    <property type="match status" value="1"/>
</dbReference>
<dbReference type="InterPro" id="IPR001347">
    <property type="entry name" value="SIS_dom"/>
</dbReference>
<dbReference type="CDD" id="cd05014">
    <property type="entry name" value="SIS_Kpsf"/>
    <property type="match status" value="1"/>
</dbReference>
<feature type="domain" description="CBS" evidence="8">
    <location>
        <begin position="203"/>
        <end position="259"/>
    </location>
</feature>
<dbReference type="InterPro" id="IPR035474">
    <property type="entry name" value="SIS_Kpsf"/>
</dbReference>
<evidence type="ECO:0000256" key="1">
    <source>
        <dbReference type="ARBA" id="ARBA00008165"/>
    </source>
</evidence>
<dbReference type="eggNOG" id="COG0517">
    <property type="taxonomic scope" value="Bacteria"/>
</dbReference>
<dbReference type="PANTHER" id="PTHR42745">
    <property type="match status" value="1"/>
</dbReference>
<reference evidence="10 11" key="1">
    <citation type="journal article" date="2010" name="J. Bacteriol.">
        <title>Complete genome sequence of "Candidatus Puniceispirillum marinum" IMCC1322, a representative of the SAR116 clade in the Alphaproteobacteria.</title>
        <authorList>
            <person name="Oh H.M."/>
            <person name="Kwon K.K."/>
            <person name="Kang I."/>
            <person name="Kang S.G."/>
            <person name="Lee J.H."/>
            <person name="Kim S.J."/>
            <person name="Cho J.C."/>
        </authorList>
    </citation>
    <scope>NUCLEOTIDE SEQUENCE [LARGE SCALE GENOMIC DNA]</scope>
    <source>
        <strain evidence="10 11">IMCC1322</strain>
    </source>
</reference>
<dbReference type="STRING" id="488538.SAR116_0027"/>
<evidence type="ECO:0000256" key="4">
    <source>
        <dbReference type="PIRNR" id="PIRNR004692"/>
    </source>
</evidence>
<dbReference type="eggNOG" id="COG0794">
    <property type="taxonomic scope" value="Bacteria"/>
</dbReference>
<sequence>MASDAITAAKGLFTAYHEAMTRLEQGLGTGFSAAVDMMLNTAGHVVVCGMGKSGLVGRKIAATLASTGTPSLFLHPAEAIHGDLGMVRRGDVVLLMSHSGETEEIIRLLPALKRLETRIIAFTSNANSTMAREAEIALDISVDREACPLNLAPTTSSLNTLVLGDALAVALMEKRGFEAADFAATHPGGALGRRLLTHVRDRMRVDNLPFVDADSSVQDALMTMTEGRLGLTLVGTPEKLDGILTDGDLRRLLVSGADLAGARVGDVASADPLSIAPDAMMNEAEEKMLEARIQCLVVKDDQAVVVGILQIFE</sequence>
<dbReference type="AlphaFoldDB" id="D5BNK3"/>
<feature type="site" description="Catalytically relevant" evidence="6">
    <location>
        <position position="52"/>
    </location>
</feature>
<evidence type="ECO:0000256" key="6">
    <source>
        <dbReference type="PIRSR" id="PIRSR004692-3"/>
    </source>
</evidence>
<evidence type="ECO:0000259" key="9">
    <source>
        <dbReference type="PROSITE" id="PS51464"/>
    </source>
</evidence>
<evidence type="ECO:0000256" key="3">
    <source>
        <dbReference type="ARBA" id="ARBA00023122"/>
    </source>
</evidence>
<dbReference type="RefSeq" id="WP_013044900.1">
    <property type="nucleotide sequence ID" value="NC_014010.1"/>
</dbReference>
<protein>
    <submittedName>
        <fullName evidence="10">KpsF/GutQ family protein</fullName>
        <ecNumber evidence="10">5.3.1.13</ecNumber>
    </submittedName>
</protein>
<dbReference type="Gene3D" id="3.40.50.10490">
    <property type="entry name" value="Glucose-6-phosphate isomerase like protein, domain 1"/>
    <property type="match status" value="1"/>
</dbReference>
<evidence type="ECO:0000256" key="2">
    <source>
        <dbReference type="ARBA" id="ARBA00022737"/>
    </source>
</evidence>
<dbReference type="Pfam" id="PF01380">
    <property type="entry name" value="SIS"/>
    <property type="match status" value="1"/>
</dbReference>
<keyword evidence="10" id="KW-0413">Isomerase</keyword>
<dbReference type="CDD" id="cd04604">
    <property type="entry name" value="CBS_pair_SIS_assoc"/>
    <property type="match status" value="1"/>
</dbReference>
<evidence type="ECO:0000313" key="11">
    <source>
        <dbReference type="Proteomes" id="UP000007460"/>
    </source>
</evidence>
<feature type="binding site" evidence="5">
    <location>
        <position position="75"/>
    </location>
    <ligand>
        <name>Zn(2+)</name>
        <dbReference type="ChEBI" id="CHEBI:29105"/>
    </ligand>
</feature>
<keyword evidence="11" id="KW-1185">Reference proteome</keyword>
<feature type="domain" description="SIS" evidence="9">
    <location>
        <begin position="34"/>
        <end position="177"/>
    </location>
</feature>
<comment type="similarity">
    <text evidence="1 4">Belongs to the SIS family. GutQ/KpsF subfamily.</text>
</comment>
<dbReference type="Proteomes" id="UP000007460">
    <property type="component" value="Chromosome"/>
</dbReference>
<dbReference type="EC" id="5.3.1.13" evidence="10"/>
<accession>D5BNK3</accession>
<keyword evidence="5" id="KW-0479">Metal-binding</keyword>
<evidence type="ECO:0000256" key="7">
    <source>
        <dbReference type="PROSITE-ProRule" id="PRU00703"/>
    </source>
</evidence>
<dbReference type="HOGENOM" id="CLU_040681_13_1_5"/>